<dbReference type="EMBL" id="MG765452">
    <property type="protein sequence ID" value="AWF77884.1"/>
    <property type="molecule type" value="Genomic_DNA"/>
</dbReference>
<accession>A0A4P2SHM7</accession>
<sequence length="384" mass="43506">MELVRRVFIKDKEIILVGTAHISSESAELVKNIIEEENPDVVCLEWDQSRYDKYLNPDEWSDTDIVQVIKQKRLTVLISSVIYKLIQKHLAKINDSVAGAEFFEAVSSAKKVGAKIALVDRDSQVTFKRFWRLIPLRKKALLPYAFGSVLEGAEESEEEMLKLLNSENFEPIFEQLQEAYPELWKVLLVERDQYLAQKISDQEAGKIVVVIGQAHLRGVEKNLKSNKQINIKELETLPPKLWSTKVLESIIPLIIIGLLIYSFFLGIDVGKDQIMRWGIWNGGLSALFTLLALAHPLTIVTSLVFAPLATLLPMVSVGVFSAIVEATLRKPKVRDFQTMDEDIKSLKKIYKNRVLRVFLVFVLASLGGMIGNFVGGLEMFRHLI</sequence>
<evidence type="ECO:0000313" key="1">
    <source>
        <dbReference type="EMBL" id="AWF77884.1"/>
    </source>
</evidence>
<geneLocation type="plasmid" evidence="1">
    <name>pE512</name>
</geneLocation>
<protein>
    <submittedName>
        <fullName evidence="1">Conjugal transfer protein TraB</fullName>
    </submittedName>
</protein>
<reference evidence="1" key="1">
    <citation type="submission" date="2018-01" db="EMBL/GenBank/DDBJ databases">
        <title>Transfer of a lsa(E) -carrying resistance island in Enterococcus faecalis by a coresident conjugative plasmid.</title>
        <authorList>
            <person name="Du X.-D."/>
            <person name="Li D.-X."/>
        </authorList>
    </citation>
    <scope>NUCLEOTIDE SEQUENCE</scope>
    <source>
        <strain evidence="1">E512</strain>
        <plasmid evidence="1">pE512</plasmid>
    </source>
</reference>
<proteinExistence type="predicted"/>
<dbReference type="InterPro" id="IPR005230">
    <property type="entry name" value="TraB_bac"/>
</dbReference>
<dbReference type="PANTHER" id="PTHR21530">
    <property type="entry name" value="PHEROMONE SHUTDOWN PROTEIN"/>
    <property type="match status" value="1"/>
</dbReference>
<dbReference type="CDD" id="cd14726">
    <property type="entry name" value="TraB_PrgY-like"/>
    <property type="match status" value="1"/>
</dbReference>
<dbReference type="InterPro" id="IPR002816">
    <property type="entry name" value="TraB/PrgY/GumN_fam"/>
</dbReference>
<dbReference type="NCBIfam" id="TIGR00261">
    <property type="entry name" value="traB"/>
    <property type="match status" value="1"/>
</dbReference>
<dbReference type="Pfam" id="PF01963">
    <property type="entry name" value="TraB_PrgY_gumN"/>
    <property type="match status" value="1"/>
</dbReference>
<dbReference type="PANTHER" id="PTHR21530:SF7">
    <property type="entry name" value="TRAB DOMAIN-CONTAINING PROTEIN"/>
    <property type="match status" value="1"/>
</dbReference>
<dbReference type="InterPro" id="IPR046345">
    <property type="entry name" value="TraB_PrgY-like"/>
</dbReference>
<name>A0A4P2SHM7_ENTFL</name>
<dbReference type="RefSeq" id="WP_002399053.1">
    <property type="nucleotide sequence ID" value="NZ_CP086565.1"/>
</dbReference>
<keyword evidence="1" id="KW-0614">Plasmid</keyword>
<organism evidence="1">
    <name type="scientific">Enterococcus faecalis</name>
    <name type="common">Streptococcus faecalis</name>
    <dbReference type="NCBI Taxonomy" id="1351"/>
    <lineage>
        <taxon>Bacteria</taxon>
        <taxon>Bacillati</taxon>
        <taxon>Bacillota</taxon>
        <taxon>Bacilli</taxon>
        <taxon>Lactobacillales</taxon>
        <taxon>Enterococcaceae</taxon>
        <taxon>Enterococcus</taxon>
    </lineage>
</organism>
<dbReference type="AlphaFoldDB" id="A0A4P2SHM7"/>
<gene>
    <name evidence="1" type="primary">traB</name>
</gene>